<sequence>MTGVEDLRQVQKEVKRSISTLVRRREVGEHNPAVKNVTHHCFLGSTQARSISNRKIRIPLILRIPLRNLRPGFDIEQSRGYEEVRGLLHCGHHFSRGSGYQRPEKVRRNHAAEIHSLPPM</sequence>
<protein>
    <submittedName>
        <fullName evidence="1">Uncharacterized protein</fullName>
    </submittedName>
</protein>
<gene>
    <name evidence="1" type="ORF">CCAE0312_LOCUS6391</name>
    <name evidence="2" type="ORF">CCAE0312_LOCUS6392</name>
</gene>
<reference evidence="1" key="1">
    <citation type="submission" date="2021-01" db="EMBL/GenBank/DDBJ databases">
        <authorList>
            <person name="Corre E."/>
            <person name="Pelletier E."/>
            <person name="Niang G."/>
            <person name="Scheremetjew M."/>
            <person name="Finn R."/>
            <person name="Kale V."/>
            <person name="Holt S."/>
            <person name="Cochrane G."/>
            <person name="Meng A."/>
            <person name="Brown T."/>
            <person name="Cohen L."/>
        </authorList>
    </citation>
    <scope>NUCLEOTIDE SEQUENCE</scope>
    <source>
        <strain evidence="1">SAG 36.94</strain>
    </source>
</reference>
<evidence type="ECO:0000313" key="1">
    <source>
        <dbReference type="EMBL" id="CAD9234303.1"/>
    </source>
</evidence>
<name>A0A6T6C5Y8_9RHOD</name>
<dbReference type="EMBL" id="HBGH01011505">
    <property type="protein sequence ID" value="CAD9234304.1"/>
    <property type="molecule type" value="Transcribed_RNA"/>
</dbReference>
<organism evidence="1">
    <name type="scientific">Compsopogon caeruleus</name>
    <dbReference type="NCBI Taxonomy" id="31354"/>
    <lineage>
        <taxon>Eukaryota</taxon>
        <taxon>Rhodophyta</taxon>
        <taxon>Compsopogonophyceae</taxon>
        <taxon>Compsopogonales</taxon>
        <taxon>Compsopogonaceae</taxon>
        <taxon>Compsopogon</taxon>
    </lineage>
</organism>
<proteinExistence type="predicted"/>
<evidence type="ECO:0000313" key="2">
    <source>
        <dbReference type="EMBL" id="CAD9234304.1"/>
    </source>
</evidence>
<dbReference type="AlphaFoldDB" id="A0A6T6C5Y8"/>
<dbReference type="EMBL" id="HBGH01011503">
    <property type="protein sequence ID" value="CAD9234303.1"/>
    <property type="molecule type" value="Transcribed_RNA"/>
</dbReference>
<accession>A0A6T6C5Y8</accession>